<dbReference type="EMBL" id="JACHMS010000001">
    <property type="protein sequence ID" value="MBB4717639.1"/>
    <property type="molecule type" value="Genomic_DNA"/>
</dbReference>
<sequence>MGQPPVDEVHGLLFLPDGLPVYAGRYEHEGALAPHTHSFVEVVVVTGGDGVHHAPGGRRRPAVGDMVLLRPGVSHGYDAEVHRDPTCPAPASAGRRAGVGAGQTRAGRRPPRLADGTRRGVVRACIARSWDRPSRTDGTAHRIRSHAEA</sequence>
<keyword evidence="1" id="KW-0238">DNA-binding</keyword>
<evidence type="ECO:0000256" key="1">
    <source>
        <dbReference type="ARBA" id="ARBA00023125"/>
    </source>
</evidence>
<proteinExistence type="predicted"/>
<dbReference type="Proteomes" id="UP000565089">
    <property type="component" value="Unassembled WGS sequence"/>
</dbReference>
<dbReference type="InterPro" id="IPR003313">
    <property type="entry name" value="AraC-bd"/>
</dbReference>
<gene>
    <name evidence="4" type="ORF">BJ965_007521</name>
</gene>
<keyword evidence="5" id="KW-1185">Reference proteome</keyword>
<dbReference type="GO" id="GO:0006355">
    <property type="term" value="P:regulation of DNA-templated transcription"/>
    <property type="evidence" value="ECO:0007669"/>
    <property type="project" value="InterPro"/>
</dbReference>
<dbReference type="GO" id="GO:0003677">
    <property type="term" value="F:DNA binding"/>
    <property type="evidence" value="ECO:0007669"/>
    <property type="project" value="UniProtKB-KW"/>
</dbReference>
<comment type="caution">
    <text evidence="4">The sequence shown here is derived from an EMBL/GenBank/DDBJ whole genome shotgun (WGS) entry which is preliminary data.</text>
</comment>
<dbReference type="SUPFAM" id="SSF51215">
    <property type="entry name" value="Regulatory protein AraC"/>
    <property type="match status" value="1"/>
</dbReference>
<accession>A0A7W7DVA5</accession>
<feature type="domain" description="AraC-type arabinose-binding/dimerisation" evidence="3">
    <location>
        <begin position="26"/>
        <end position="80"/>
    </location>
</feature>
<dbReference type="AlphaFoldDB" id="A0A7W7DVA5"/>
<protein>
    <recommendedName>
        <fullName evidence="3">AraC-type arabinose-binding/dimerisation domain-containing protein</fullName>
    </recommendedName>
</protein>
<evidence type="ECO:0000256" key="2">
    <source>
        <dbReference type="SAM" id="MobiDB-lite"/>
    </source>
</evidence>
<dbReference type="InterPro" id="IPR037923">
    <property type="entry name" value="HTH-like"/>
</dbReference>
<dbReference type="Pfam" id="PF02311">
    <property type="entry name" value="AraC_binding"/>
    <property type="match status" value="1"/>
</dbReference>
<feature type="compositionally biased region" description="Low complexity" evidence="2">
    <location>
        <begin position="91"/>
        <end position="105"/>
    </location>
</feature>
<name>A0A7W7DVA5_9ACTN</name>
<evidence type="ECO:0000259" key="3">
    <source>
        <dbReference type="Pfam" id="PF02311"/>
    </source>
</evidence>
<feature type="compositionally biased region" description="Basic and acidic residues" evidence="2">
    <location>
        <begin position="129"/>
        <end position="149"/>
    </location>
</feature>
<dbReference type="Gene3D" id="2.60.120.10">
    <property type="entry name" value="Jelly Rolls"/>
    <property type="match status" value="1"/>
</dbReference>
<feature type="region of interest" description="Disordered" evidence="2">
    <location>
        <begin position="77"/>
        <end position="149"/>
    </location>
</feature>
<dbReference type="InterPro" id="IPR014710">
    <property type="entry name" value="RmlC-like_jellyroll"/>
</dbReference>
<reference evidence="4 5" key="1">
    <citation type="submission" date="2020-08" db="EMBL/GenBank/DDBJ databases">
        <title>Sequencing the genomes of 1000 actinobacteria strains.</title>
        <authorList>
            <person name="Klenk H.-P."/>
        </authorList>
    </citation>
    <scope>NUCLEOTIDE SEQUENCE [LARGE SCALE GENOMIC DNA]</scope>
    <source>
        <strain evidence="4 5">DSM 40483</strain>
    </source>
</reference>
<evidence type="ECO:0000313" key="4">
    <source>
        <dbReference type="EMBL" id="MBB4717639.1"/>
    </source>
</evidence>
<evidence type="ECO:0000313" key="5">
    <source>
        <dbReference type="Proteomes" id="UP000565089"/>
    </source>
</evidence>
<organism evidence="4 5">
    <name type="scientific">Streptomyces luteogriseus</name>
    <dbReference type="NCBI Taxonomy" id="68233"/>
    <lineage>
        <taxon>Bacteria</taxon>
        <taxon>Bacillati</taxon>
        <taxon>Actinomycetota</taxon>
        <taxon>Actinomycetes</taxon>
        <taxon>Kitasatosporales</taxon>
        <taxon>Streptomycetaceae</taxon>
        <taxon>Streptomyces</taxon>
    </lineage>
</organism>